<gene>
    <name evidence="1" type="ORF">DI555_08040</name>
</gene>
<name>A0A2W5NTC4_9SPHN</name>
<organism evidence="1 2">
    <name type="scientific">Novosphingobium pentaromativorans</name>
    <dbReference type="NCBI Taxonomy" id="205844"/>
    <lineage>
        <taxon>Bacteria</taxon>
        <taxon>Pseudomonadati</taxon>
        <taxon>Pseudomonadota</taxon>
        <taxon>Alphaproteobacteria</taxon>
        <taxon>Sphingomonadales</taxon>
        <taxon>Sphingomonadaceae</taxon>
        <taxon>Novosphingobium</taxon>
    </lineage>
</organism>
<evidence type="ECO:0000313" key="1">
    <source>
        <dbReference type="EMBL" id="PZQ55289.1"/>
    </source>
</evidence>
<dbReference type="Proteomes" id="UP000249082">
    <property type="component" value="Unassembled WGS sequence"/>
</dbReference>
<evidence type="ECO:0000313" key="2">
    <source>
        <dbReference type="Proteomes" id="UP000249082"/>
    </source>
</evidence>
<dbReference type="AlphaFoldDB" id="A0A2W5NTC4"/>
<reference evidence="1 2" key="1">
    <citation type="submission" date="2017-08" db="EMBL/GenBank/DDBJ databases">
        <title>Infants hospitalized years apart are colonized by the same room-sourced microbial strains.</title>
        <authorList>
            <person name="Brooks B."/>
            <person name="Olm M.R."/>
            <person name="Firek B.A."/>
            <person name="Baker R."/>
            <person name="Thomas B.C."/>
            <person name="Morowitz M.J."/>
            <person name="Banfield J.F."/>
        </authorList>
    </citation>
    <scope>NUCLEOTIDE SEQUENCE [LARGE SCALE GENOMIC DNA]</scope>
    <source>
        <strain evidence="1">S2_005_002_R2_33</strain>
    </source>
</reference>
<protein>
    <submittedName>
        <fullName evidence="1">Uncharacterized protein</fullName>
    </submittedName>
</protein>
<comment type="caution">
    <text evidence="1">The sequence shown here is derived from an EMBL/GenBank/DDBJ whole genome shotgun (WGS) entry which is preliminary data.</text>
</comment>
<sequence>MGWKSVKDHYRITHDVAVFPEKGICIGSPYIHDIIVISLATGAIVRRWGEPHRDPISRYLEEMDADPAKLAELVAQPDTFERSIPVYTYEGADIVERFCEELGYPNVTHDGRMMFENTFSADRDQVVKWALRNARASVEAWDNNLQDAKRRFDEVAGHREEARHRLAVFGAMEAEIAKRRPARVIKALGRRISDRGDMHIPVSRHTMKVLMHTLGVGDWDPGCDDVREVDALALDILRELAERAIKA</sequence>
<proteinExistence type="predicted"/>
<dbReference type="EMBL" id="QFPX01000006">
    <property type="protein sequence ID" value="PZQ55289.1"/>
    <property type="molecule type" value="Genomic_DNA"/>
</dbReference>
<accession>A0A2W5NTC4</accession>